<comment type="caution">
    <text evidence="1">The sequence shown here is derived from an EMBL/GenBank/DDBJ whole genome shotgun (WGS) entry which is preliminary data.</text>
</comment>
<organism evidence="1 2">
    <name type="scientific">Vespula squamosa</name>
    <name type="common">Southern yellow jacket</name>
    <name type="synonym">Wasp</name>
    <dbReference type="NCBI Taxonomy" id="30214"/>
    <lineage>
        <taxon>Eukaryota</taxon>
        <taxon>Metazoa</taxon>
        <taxon>Ecdysozoa</taxon>
        <taxon>Arthropoda</taxon>
        <taxon>Hexapoda</taxon>
        <taxon>Insecta</taxon>
        <taxon>Pterygota</taxon>
        <taxon>Neoptera</taxon>
        <taxon>Endopterygota</taxon>
        <taxon>Hymenoptera</taxon>
        <taxon>Apocrita</taxon>
        <taxon>Aculeata</taxon>
        <taxon>Vespoidea</taxon>
        <taxon>Vespidae</taxon>
        <taxon>Vespinae</taxon>
        <taxon>Vespula</taxon>
    </lineage>
</organism>
<gene>
    <name evidence="1" type="ORF">V1478_017124</name>
</gene>
<sequence>MNYKSIMRIIVDVGNYGGTVACAPLRLCWTCDVRTVSVRVFYHLITTLFRVVGLYLIHSDKQIYYFDSQ</sequence>
<keyword evidence="2" id="KW-1185">Reference proteome</keyword>
<protein>
    <submittedName>
        <fullName evidence="1">Uncharacterized protein</fullName>
    </submittedName>
</protein>
<accession>A0ABD1ZYI9</accession>
<evidence type="ECO:0000313" key="1">
    <source>
        <dbReference type="EMBL" id="KAL2713426.1"/>
    </source>
</evidence>
<evidence type="ECO:0000313" key="2">
    <source>
        <dbReference type="Proteomes" id="UP001607302"/>
    </source>
</evidence>
<reference evidence="1 2" key="1">
    <citation type="journal article" date="2024" name="Ann. Entomol. Soc. Am.">
        <title>Genomic analyses of the southern and eastern yellowjacket wasps (Hymenoptera: Vespidae) reveal evolutionary signatures of social life.</title>
        <authorList>
            <person name="Catto M.A."/>
            <person name="Caine P.B."/>
            <person name="Orr S.E."/>
            <person name="Hunt B.G."/>
            <person name="Goodisman M.A.D."/>
        </authorList>
    </citation>
    <scope>NUCLEOTIDE SEQUENCE [LARGE SCALE GENOMIC DNA]</scope>
    <source>
        <strain evidence="1">233</strain>
        <tissue evidence="1">Head and thorax</tissue>
    </source>
</reference>
<proteinExistence type="predicted"/>
<dbReference type="EMBL" id="JAUDFV010000158">
    <property type="protein sequence ID" value="KAL2713426.1"/>
    <property type="molecule type" value="Genomic_DNA"/>
</dbReference>
<name>A0ABD1ZYI9_VESSQ</name>
<dbReference type="Proteomes" id="UP001607302">
    <property type="component" value="Unassembled WGS sequence"/>
</dbReference>
<dbReference type="AlphaFoldDB" id="A0ABD1ZYI9"/>